<evidence type="ECO:0000313" key="2">
    <source>
        <dbReference type="Proteomes" id="UP000663419"/>
    </source>
</evidence>
<organism evidence="1 2">
    <name type="scientific">Ajellomyces capsulatus (strain H88)</name>
    <name type="common">Darling's disease fungus</name>
    <name type="synonym">Histoplasma capsulatum</name>
    <dbReference type="NCBI Taxonomy" id="544711"/>
    <lineage>
        <taxon>Eukaryota</taxon>
        <taxon>Fungi</taxon>
        <taxon>Dikarya</taxon>
        <taxon>Ascomycota</taxon>
        <taxon>Pezizomycotina</taxon>
        <taxon>Eurotiomycetes</taxon>
        <taxon>Eurotiomycetidae</taxon>
        <taxon>Onygenales</taxon>
        <taxon>Ajellomycetaceae</taxon>
        <taxon>Histoplasma</taxon>
    </lineage>
</organism>
<accession>A0A8A1LB16</accession>
<sequence>MQVHTDCAISVSLQHEDPLRLDDGDRGLFHLPMLPYDTRRIFISTIPLTNASRQLSSHSRHSI</sequence>
<proteinExistence type="predicted"/>
<dbReference type="Proteomes" id="UP000663419">
    <property type="component" value="Chromosome 2"/>
</dbReference>
<gene>
    <name evidence="1" type="ORF">I7I53_06389</name>
</gene>
<protein>
    <submittedName>
        <fullName evidence="1">Uncharacterized protein</fullName>
    </submittedName>
</protein>
<dbReference type="EMBL" id="CP069103">
    <property type="protein sequence ID" value="QSS51146.1"/>
    <property type="molecule type" value="Genomic_DNA"/>
</dbReference>
<reference evidence="1" key="1">
    <citation type="submission" date="2021-01" db="EMBL/GenBank/DDBJ databases">
        <title>Chromosome-level genome assembly of a human fungal pathogen reveals clustering of transcriptionally co-regulated genes.</title>
        <authorList>
            <person name="Voorhies M."/>
            <person name="Cohen S."/>
            <person name="Shea T.P."/>
            <person name="Petrus S."/>
            <person name="Munoz J.F."/>
            <person name="Poplawski S."/>
            <person name="Goldman W.E."/>
            <person name="Michael T."/>
            <person name="Cuomo C.A."/>
            <person name="Sil A."/>
            <person name="Beyhan S."/>
        </authorList>
    </citation>
    <scope>NUCLEOTIDE SEQUENCE</scope>
    <source>
        <strain evidence="1">H88</strain>
    </source>
</reference>
<dbReference type="AlphaFoldDB" id="A0A8A1LB16"/>
<evidence type="ECO:0000313" key="1">
    <source>
        <dbReference type="EMBL" id="QSS51146.1"/>
    </source>
</evidence>
<dbReference type="VEuPathDB" id="FungiDB:I7I53_06389"/>
<name>A0A8A1LB16_AJEC8</name>